<dbReference type="PANTHER" id="PTHR19353">
    <property type="entry name" value="FATTY ACID DESATURASE 2"/>
    <property type="match status" value="1"/>
</dbReference>
<evidence type="ECO:0000256" key="1">
    <source>
        <dbReference type="ARBA" id="ARBA00004141"/>
    </source>
</evidence>
<keyword evidence="10" id="KW-0746">Sphingolipid metabolism</keyword>
<dbReference type="GO" id="GO:0016717">
    <property type="term" value="F:oxidoreductase activity, acting on paired donors, with oxidation of a pair of donors resulting in the reduction of molecular oxygen to two molecules of water"/>
    <property type="evidence" value="ECO:0007669"/>
    <property type="project" value="TreeGrafter"/>
</dbReference>
<dbReference type="Pfam" id="PF00173">
    <property type="entry name" value="Cyt-b5"/>
    <property type="match status" value="1"/>
</dbReference>
<evidence type="ECO:0000256" key="13">
    <source>
        <dbReference type="ARBA" id="ARBA00023004"/>
    </source>
</evidence>
<dbReference type="InterPro" id="IPR005804">
    <property type="entry name" value="FA_desaturase_dom"/>
</dbReference>
<evidence type="ECO:0000256" key="9">
    <source>
        <dbReference type="ARBA" id="ARBA00022723"/>
    </source>
</evidence>
<dbReference type="Proteomes" id="UP000759537">
    <property type="component" value="Unassembled WGS sequence"/>
</dbReference>
<comment type="pathway">
    <text evidence="2">Lipid metabolism; sphingolipid metabolism.</text>
</comment>
<dbReference type="SUPFAM" id="SSF55856">
    <property type="entry name" value="Cytochrome b5-like heme/steroid binding domain"/>
    <property type="match status" value="1"/>
</dbReference>
<evidence type="ECO:0000256" key="14">
    <source>
        <dbReference type="ARBA" id="ARBA00023098"/>
    </source>
</evidence>
<evidence type="ECO:0000256" key="7">
    <source>
        <dbReference type="ARBA" id="ARBA00022617"/>
    </source>
</evidence>
<dbReference type="PIRSF" id="PIRSF015921">
    <property type="entry name" value="FA_sphinglp_des"/>
    <property type="match status" value="1"/>
</dbReference>
<comment type="subcellular location">
    <subcellularLocation>
        <location evidence="1">Membrane</location>
        <topology evidence="1">Multi-pass membrane protein</topology>
    </subcellularLocation>
</comment>
<keyword evidence="19" id="KW-1185">Reference proteome</keyword>
<protein>
    <recommendedName>
        <fullName evidence="6">Delta 8-(E)-sphingolipid desaturase</fullName>
        <ecNumber evidence="5">1.14.19.18</ecNumber>
    </recommendedName>
</protein>
<evidence type="ECO:0000256" key="8">
    <source>
        <dbReference type="ARBA" id="ARBA00022692"/>
    </source>
</evidence>
<sequence>MTVTTRESIAARILAGELLFILNGHLIRVPQQWLSAHPGGALTILHFVGRDATDEVEAYHPKHVLEKMRAFSQGPVELSADGWVPLLPPICTGWIRKLSPDGSLHWHKEATPEYSENGSSSQVLLVKKLDAPHTSGPSLASIQPPPTTLSLKTQSQHSAAYKQLHKRIFAAGLYQTRYISGYGPEVARYIFFSLCSYFLYQRHLFFLSAVFLGVLWHQVVFICHDLGHVGVTHSWHRDRLIAIFLADFVGGVSIGWWVDNHNVHHVVTNHPSHDPDIQHLPFFAITPAFFKSLYSSYYKRELTFDRFSRAVITAQHRLLYVIMSLARFNLYRLSYRHLWITRDDTGRARGGRWAWWLEVSALVGFLFWYGRVLHGCGSWQTGLMYLLVSNVVPSPLHVQIVLSHYSRSTTDFGPFESFPHRQLRTTTDVICHPYAEFLHGGLHLQVTHHLFPRLPRHNLKEASYLVKEFAREQGLEYAEFGFFEGNGEVLDTLRGVANQLRGVADSEIHEAMNAKTD</sequence>
<dbReference type="GO" id="GO:0046872">
    <property type="term" value="F:metal ion binding"/>
    <property type="evidence" value="ECO:0007669"/>
    <property type="project" value="UniProtKB-KW"/>
</dbReference>
<evidence type="ECO:0000256" key="16">
    <source>
        <dbReference type="SAM" id="Phobius"/>
    </source>
</evidence>
<evidence type="ECO:0000256" key="15">
    <source>
        <dbReference type="ARBA" id="ARBA00023136"/>
    </source>
</evidence>
<evidence type="ECO:0000256" key="11">
    <source>
        <dbReference type="ARBA" id="ARBA00022989"/>
    </source>
</evidence>
<keyword evidence="7" id="KW-0349">Heme</keyword>
<reference evidence="18" key="2">
    <citation type="journal article" date="2020" name="Nat. Commun.">
        <title>Large-scale genome sequencing of mycorrhizal fungi provides insights into the early evolution of symbiotic traits.</title>
        <authorList>
            <person name="Miyauchi S."/>
            <person name="Kiss E."/>
            <person name="Kuo A."/>
            <person name="Drula E."/>
            <person name="Kohler A."/>
            <person name="Sanchez-Garcia M."/>
            <person name="Morin E."/>
            <person name="Andreopoulos B."/>
            <person name="Barry K.W."/>
            <person name="Bonito G."/>
            <person name="Buee M."/>
            <person name="Carver A."/>
            <person name="Chen C."/>
            <person name="Cichocki N."/>
            <person name="Clum A."/>
            <person name="Culley D."/>
            <person name="Crous P.W."/>
            <person name="Fauchery L."/>
            <person name="Girlanda M."/>
            <person name="Hayes R.D."/>
            <person name="Keri Z."/>
            <person name="LaButti K."/>
            <person name="Lipzen A."/>
            <person name="Lombard V."/>
            <person name="Magnuson J."/>
            <person name="Maillard F."/>
            <person name="Murat C."/>
            <person name="Nolan M."/>
            <person name="Ohm R.A."/>
            <person name="Pangilinan J."/>
            <person name="Pereira M.F."/>
            <person name="Perotto S."/>
            <person name="Peter M."/>
            <person name="Pfister S."/>
            <person name="Riley R."/>
            <person name="Sitrit Y."/>
            <person name="Stielow J.B."/>
            <person name="Szollosi G."/>
            <person name="Zifcakova L."/>
            <person name="Stursova M."/>
            <person name="Spatafora J.W."/>
            <person name="Tedersoo L."/>
            <person name="Vaario L.M."/>
            <person name="Yamada A."/>
            <person name="Yan M."/>
            <person name="Wang P."/>
            <person name="Xu J."/>
            <person name="Bruns T."/>
            <person name="Baldrian P."/>
            <person name="Vilgalys R."/>
            <person name="Dunand C."/>
            <person name="Henrissat B."/>
            <person name="Grigoriev I.V."/>
            <person name="Hibbett D."/>
            <person name="Nagy L.G."/>
            <person name="Martin F.M."/>
        </authorList>
    </citation>
    <scope>NUCLEOTIDE SEQUENCE</scope>
    <source>
        <strain evidence="18">Prilba</strain>
    </source>
</reference>
<dbReference type="PANTHER" id="PTHR19353:SF30">
    <property type="entry name" value="DELTA 8-(E)-SPHINGOLIPID DESATURASE"/>
    <property type="match status" value="1"/>
</dbReference>
<evidence type="ECO:0000256" key="10">
    <source>
        <dbReference type="ARBA" id="ARBA00022919"/>
    </source>
</evidence>
<dbReference type="InterPro" id="IPR036400">
    <property type="entry name" value="Cyt_B5-like_heme/steroid_sf"/>
</dbReference>
<dbReference type="OrthoDB" id="260091at2759"/>
<dbReference type="InterPro" id="IPR001199">
    <property type="entry name" value="Cyt_B5-like_heme/steroid-bd"/>
</dbReference>
<keyword evidence="15 16" id="KW-0472">Membrane</keyword>
<name>A0A9P5T9R4_9AGAM</name>
<evidence type="ECO:0000256" key="5">
    <source>
        <dbReference type="ARBA" id="ARBA00012019"/>
    </source>
</evidence>
<reference evidence="18" key="1">
    <citation type="submission" date="2019-10" db="EMBL/GenBank/DDBJ databases">
        <authorList>
            <consortium name="DOE Joint Genome Institute"/>
            <person name="Kuo A."/>
            <person name="Miyauchi S."/>
            <person name="Kiss E."/>
            <person name="Drula E."/>
            <person name="Kohler A."/>
            <person name="Sanchez-Garcia M."/>
            <person name="Andreopoulos B."/>
            <person name="Barry K.W."/>
            <person name="Bonito G."/>
            <person name="Buee M."/>
            <person name="Carver A."/>
            <person name="Chen C."/>
            <person name="Cichocki N."/>
            <person name="Clum A."/>
            <person name="Culley D."/>
            <person name="Crous P.W."/>
            <person name="Fauchery L."/>
            <person name="Girlanda M."/>
            <person name="Hayes R."/>
            <person name="Keri Z."/>
            <person name="LaButti K."/>
            <person name="Lipzen A."/>
            <person name="Lombard V."/>
            <person name="Magnuson J."/>
            <person name="Maillard F."/>
            <person name="Morin E."/>
            <person name="Murat C."/>
            <person name="Nolan M."/>
            <person name="Ohm R."/>
            <person name="Pangilinan J."/>
            <person name="Pereira M."/>
            <person name="Perotto S."/>
            <person name="Peter M."/>
            <person name="Riley R."/>
            <person name="Sitrit Y."/>
            <person name="Stielow B."/>
            <person name="Szollosi G."/>
            <person name="Zifcakova L."/>
            <person name="Stursova M."/>
            <person name="Spatafora J.W."/>
            <person name="Tedersoo L."/>
            <person name="Vaario L.-M."/>
            <person name="Yamada A."/>
            <person name="Yan M."/>
            <person name="Wang P."/>
            <person name="Xu J."/>
            <person name="Bruns T."/>
            <person name="Baldrian P."/>
            <person name="Vilgalys R."/>
            <person name="Henrissat B."/>
            <person name="Grigoriev I.V."/>
            <person name="Hibbett D."/>
            <person name="Nagy L.G."/>
            <person name="Martin F.M."/>
        </authorList>
    </citation>
    <scope>NUCLEOTIDE SEQUENCE</scope>
    <source>
        <strain evidence="18">Prilba</strain>
    </source>
</reference>
<dbReference type="Gene3D" id="3.10.120.10">
    <property type="entry name" value="Cytochrome b5-like heme/steroid binding domain"/>
    <property type="match status" value="1"/>
</dbReference>
<organism evidence="18 19">
    <name type="scientific">Russula ochroleuca</name>
    <dbReference type="NCBI Taxonomy" id="152965"/>
    <lineage>
        <taxon>Eukaryota</taxon>
        <taxon>Fungi</taxon>
        <taxon>Dikarya</taxon>
        <taxon>Basidiomycota</taxon>
        <taxon>Agaricomycotina</taxon>
        <taxon>Agaricomycetes</taxon>
        <taxon>Russulales</taxon>
        <taxon>Russulaceae</taxon>
        <taxon>Russula</taxon>
    </lineage>
</organism>
<evidence type="ECO:0000256" key="3">
    <source>
        <dbReference type="ARBA" id="ARBA00004991"/>
    </source>
</evidence>
<dbReference type="PROSITE" id="PS50255">
    <property type="entry name" value="CYTOCHROME_B5_2"/>
    <property type="match status" value="1"/>
</dbReference>
<evidence type="ECO:0000313" key="19">
    <source>
        <dbReference type="Proteomes" id="UP000759537"/>
    </source>
</evidence>
<evidence type="ECO:0000256" key="4">
    <source>
        <dbReference type="ARBA" id="ARBA00009295"/>
    </source>
</evidence>
<gene>
    <name evidence="18" type="ORF">DFH94DRAFT_447938</name>
</gene>
<accession>A0A9P5T9R4</accession>
<keyword evidence="14" id="KW-0443">Lipid metabolism</keyword>
<dbReference type="AlphaFoldDB" id="A0A9P5T9R4"/>
<evidence type="ECO:0000256" key="12">
    <source>
        <dbReference type="ARBA" id="ARBA00023002"/>
    </source>
</evidence>
<dbReference type="GO" id="GO:0006665">
    <property type="term" value="P:sphingolipid metabolic process"/>
    <property type="evidence" value="ECO:0007669"/>
    <property type="project" value="UniProtKB-KW"/>
</dbReference>
<dbReference type="CDD" id="cd03506">
    <property type="entry name" value="Delta6-FADS-like"/>
    <property type="match status" value="1"/>
</dbReference>
<evidence type="ECO:0000256" key="6">
    <source>
        <dbReference type="ARBA" id="ARBA00016939"/>
    </source>
</evidence>
<proteinExistence type="inferred from homology"/>
<comment type="pathway">
    <text evidence="3">Sphingolipid metabolism.</text>
</comment>
<dbReference type="InterPro" id="IPR012171">
    <property type="entry name" value="Fatty_acid_desaturase"/>
</dbReference>
<comment type="similarity">
    <text evidence="4">Belongs to the fatty acid desaturase type 1 family.</text>
</comment>
<comment type="caution">
    <text evidence="18">The sequence shown here is derived from an EMBL/GenBank/DDBJ whole genome shotgun (WGS) entry which is preliminary data.</text>
</comment>
<feature type="transmembrane region" description="Helical" evidence="16">
    <location>
        <begin position="239"/>
        <end position="258"/>
    </location>
</feature>
<keyword evidence="13" id="KW-0408">Iron</keyword>
<feature type="domain" description="Cytochrome b5 heme-binding" evidence="17">
    <location>
        <begin position="1"/>
        <end position="77"/>
    </location>
</feature>
<keyword evidence="11 16" id="KW-1133">Transmembrane helix</keyword>
<evidence type="ECO:0000313" key="18">
    <source>
        <dbReference type="EMBL" id="KAF8481251.1"/>
    </source>
</evidence>
<keyword evidence="8 16" id="KW-0812">Transmembrane</keyword>
<feature type="transmembrane region" description="Helical" evidence="16">
    <location>
        <begin position="353"/>
        <end position="370"/>
    </location>
</feature>
<dbReference type="EMBL" id="WHVB01000007">
    <property type="protein sequence ID" value="KAF8481251.1"/>
    <property type="molecule type" value="Genomic_DNA"/>
</dbReference>
<keyword evidence="9" id="KW-0479">Metal-binding</keyword>
<evidence type="ECO:0000256" key="2">
    <source>
        <dbReference type="ARBA" id="ARBA00004760"/>
    </source>
</evidence>
<dbReference type="EC" id="1.14.19.18" evidence="5"/>
<feature type="transmembrane region" description="Helical" evidence="16">
    <location>
        <begin position="204"/>
        <end position="227"/>
    </location>
</feature>
<dbReference type="GO" id="GO:0016020">
    <property type="term" value="C:membrane"/>
    <property type="evidence" value="ECO:0007669"/>
    <property type="project" value="UniProtKB-SubCell"/>
</dbReference>
<evidence type="ECO:0000259" key="17">
    <source>
        <dbReference type="PROSITE" id="PS50255"/>
    </source>
</evidence>
<dbReference type="Pfam" id="PF00487">
    <property type="entry name" value="FA_desaturase"/>
    <property type="match status" value="1"/>
</dbReference>
<keyword evidence="12" id="KW-0560">Oxidoreductase</keyword>